<organism evidence="1 2">
    <name type="scientific">SAR86 cluster bacterium SAR86B</name>
    <dbReference type="NCBI Taxonomy" id="1123867"/>
    <lineage>
        <taxon>Bacteria</taxon>
        <taxon>Pseudomonadati</taxon>
        <taxon>Pseudomonadota</taxon>
        <taxon>Gammaproteobacteria</taxon>
        <taxon>SAR86 cluster</taxon>
    </lineage>
</organism>
<dbReference type="Gene3D" id="3.40.390.10">
    <property type="entry name" value="Collagenase (Catalytic Domain)"/>
    <property type="match status" value="1"/>
</dbReference>
<sequence>MKSKSSLLIAFLFLFSCGGGGGGGSAALPLPIISIAASSLDVNMGDEVSISWSVSNADACNATGRWSGIKSNSGNETVTVSGAGNNNFGLSCSGEGGQASETVVVFAFNLAANNTTLSVDEDGSIINASVAVEPNTDVVVTYTLLDSTSNGTLTFNEADATLNYFPSPNYNGVDEFTFKAIASERSVEKDIKVTVNIASINDAPTLTLDAESNLTKLDMVYESNPIFNFNYSDVDHSVQDLSFTARVGGNAVVASFNEISEGYGSLQLDLSGLDSGGLFDLTLSVYDGSDTASQSMSTWFIADKSTVTFEQDDDPEDGVTEGSSTTVDYNVYYLDGNSQSRGRTTYLFVADSLANEEDRANFRSALVRSINKVKESDAGEFITGFFTIKAAEPVVPDGKSPSAIRTGCYDFDPNIYCIGDMDTSVFDVMYPGHLLVSTLTMQSGRGVNLGNRNIQPISSRTQNVLMHELGHAHGFMGDEYRSDDDRDVSYWADLNINTTTQSDPALVKWKHLIPDPLNVLGQDVQVCYNWEDGSIADFDNLGLTVEDCQCFINLWDESGNFLGKNPDCSKVGLFEGNYYGLYDNYRPTFCSIMDSCSSAGYQKVNAEGFAVGSIHNQGFYNSDDVGFITDSTTGEYTDFEIVIDGELDTSKLTLKWYINGVEEVRLRNQLGAIFPRPANNAIEIYTYRITDLTGTISAPDEILIYDDFYEGLLNSDFQWNGDSGWAVDPVDKSTYDYGYMLGPLGASWGINWSRW</sequence>
<dbReference type="Pfam" id="PF17963">
    <property type="entry name" value="Big_9"/>
    <property type="match status" value="1"/>
</dbReference>
<gene>
    <name evidence="1" type="ORF">NT02SARS_1269</name>
</gene>
<dbReference type="PROSITE" id="PS51257">
    <property type="entry name" value="PROKAR_LIPOPROTEIN"/>
    <property type="match status" value="1"/>
</dbReference>
<dbReference type="Proteomes" id="UP000010116">
    <property type="component" value="Unassembled WGS sequence"/>
</dbReference>
<reference evidence="1 2" key="1">
    <citation type="journal article" date="2012" name="ISME J.">
        <title>Genomic insights to SAR86, an abundant and uncultivated marine bacterial lineage.</title>
        <authorList>
            <person name="Dupont C.L."/>
            <person name="Rusch D.B."/>
            <person name="Yooseph S."/>
            <person name="Lombardo M.J."/>
            <person name="Richter R.A."/>
            <person name="Valas R."/>
            <person name="Novotny M."/>
            <person name="Yee-Greenbaum J."/>
            <person name="Selengut J.D."/>
            <person name="Haft D.H."/>
            <person name="Halpern A.L."/>
            <person name="Lasken R.S."/>
            <person name="Nealson K."/>
            <person name="Friedman R."/>
            <person name="Venter J.C."/>
        </authorList>
    </citation>
    <scope>NUCLEOTIDE SEQUENCE [LARGE SCALE GENOMIC DNA]</scope>
</reference>
<dbReference type="GO" id="GO:0008237">
    <property type="term" value="F:metallopeptidase activity"/>
    <property type="evidence" value="ECO:0007669"/>
    <property type="project" value="InterPro"/>
</dbReference>
<protein>
    <submittedName>
        <fullName evidence="1">Putative VCBS protein</fullName>
    </submittedName>
</protein>
<evidence type="ECO:0000313" key="1">
    <source>
        <dbReference type="EMBL" id="EJP72458.1"/>
    </source>
</evidence>
<dbReference type="InterPro" id="IPR010916">
    <property type="entry name" value="TonB_box_CS"/>
</dbReference>
<dbReference type="PROSITE" id="PS00430">
    <property type="entry name" value="TONB_DEPENDENT_REC_1"/>
    <property type="match status" value="1"/>
</dbReference>
<accession>J5KAM4</accession>
<dbReference type="InterPro" id="IPR024079">
    <property type="entry name" value="MetalloPept_cat_dom_sf"/>
</dbReference>
<dbReference type="AlphaFoldDB" id="J5KAM4"/>
<name>J5KAM4_9GAMM</name>
<proteinExistence type="predicted"/>
<dbReference type="Pfam" id="PF09471">
    <property type="entry name" value="Peptidase_M64"/>
    <property type="match status" value="1"/>
</dbReference>
<dbReference type="HOGENOM" id="CLU_372097_0_0_6"/>
<dbReference type="InterPro" id="IPR019026">
    <property type="entry name" value="Peptidase_M64_IgA"/>
</dbReference>
<dbReference type="EMBL" id="JH611193">
    <property type="protein sequence ID" value="EJP72458.1"/>
    <property type="molecule type" value="Genomic_DNA"/>
</dbReference>
<evidence type="ECO:0000313" key="2">
    <source>
        <dbReference type="Proteomes" id="UP000010116"/>
    </source>
</evidence>